<name>X6MLP4_RETFI</name>
<comment type="caution">
    <text evidence="1">The sequence shown here is derived from an EMBL/GenBank/DDBJ whole genome shotgun (WGS) entry which is preliminary data.</text>
</comment>
<dbReference type="AlphaFoldDB" id="X6MLP4"/>
<keyword evidence="2" id="KW-1185">Reference proteome</keyword>
<dbReference type="EMBL" id="ASPP01019760">
    <property type="protein sequence ID" value="ETO14794.1"/>
    <property type="molecule type" value="Genomic_DNA"/>
</dbReference>
<evidence type="ECO:0000313" key="1">
    <source>
        <dbReference type="EMBL" id="ETO14794.1"/>
    </source>
</evidence>
<organism evidence="1 2">
    <name type="scientific">Reticulomyxa filosa</name>
    <dbReference type="NCBI Taxonomy" id="46433"/>
    <lineage>
        <taxon>Eukaryota</taxon>
        <taxon>Sar</taxon>
        <taxon>Rhizaria</taxon>
        <taxon>Retaria</taxon>
        <taxon>Foraminifera</taxon>
        <taxon>Monothalamids</taxon>
        <taxon>Reticulomyxidae</taxon>
        <taxon>Reticulomyxa</taxon>
    </lineage>
</organism>
<evidence type="ECO:0000313" key="2">
    <source>
        <dbReference type="Proteomes" id="UP000023152"/>
    </source>
</evidence>
<gene>
    <name evidence="1" type="ORF">RFI_22575</name>
</gene>
<sequence>MVCPSTGNNVKCIRYLLEAELIRPNEHKQVFEDALNCAILFQNTQVIKVLMHMKFMNEKEKMTREYAMTQMNEQSKCEELLSYLKKQKEEDFNIIMTGLSEAIIAMIKDQKKISSDVFNLCWLYNKSAMTNAMHQTCKALLNVDTLHQSTCNWKWIEEHILEAQDILMWMDELADEGNEEKNIEFGDTTQVVDKKKVDGNEEKKESEEVALPIIQSSLSLREVEQEKKNKVKKAIQWHKIKKLCKEESDKEVKRFQIEIKQEIEKFEKEYRRLIAFGYEPKNSTLKHKKCRQDNDKFGLKCQKTESELLAIQMQSDDVEFHPKHVYDFDVYLNELLTRAHKMDAAYQQYMQEIFKSCQGCVFEKGPIKTHERCKLKAQVEYKNEYYPKSAHVIDVLRCQATFTDVRYLLHGLEHFVNAIEEQQTRFAIVRFKNGFSGMDKSDDKILTVPQDYRDVKINVLFLQNNESIVTEVQFLLQPMSLLKQKGHGFYELSRQESFISESLSIMADLSFDEQLKIASFHSRDVAALMLLHPASFRTSKFISSFRNISGGNFLCQMALNSQVRFGYAQALLQSGRFIPLDVVQKQLVQRDMFDAYPLTYALWKQPSVDCIKLFVPSDPSAAEIIWHSLTDVRF</sequence>
<accession>X6MLP4</accession>
<reference evidence="1 2" key="1">
    <citation type="journal article" date="2013" name="Curr. Biol.">
        <title>The Genome of the Foraminiferan Reticulomyxa filosa.</title>
        <authorList>
            <person name="Glockner G."/>
            <person name="Hulsmann N."/>
            <person name="Schleicher M."/>
            <person name="Noegel A.A."/>
            <person name="Eichinger L."/>
            <person name="Gallinger C."/>
            <person name="Pawlowski J."/>
            <person name="Sierra R."/>
            <person name="Euteneuer U."/>
            <person name="Pillet L."/>
            <person name="Moustafa A."/>
            <person name="Platzer M."/>
            <person name="Groth M."/>
            <person name="Szafranski K."/>
            <person name="Schliwa M."/>
        </authorList>
    </citation>
    <scope>NUCLEOTIDE SEQUENCE [LARGE SCALE GENOMIC DNA]</scope>
</reference>
<dbReference type="Proteomes" id="UP000023152">
    <property type="component" value="Unassembled WGS sequence"/>
</dbReference>
<proteinExistence type="predicted"/>
<protein>
    <submittedName>
        <fullName evidence="1">Uncharacterized protein</fullName>
    </submittedName>
</protein>